<evidence type="ECO:0000313" key="2">
    <source>
        <dbReference type="Proteomes" id="UP001060215"/>
    </source>
</evidence>
<dbReference type="Proteomes" id="UP001060215">
    <property type="component" value="Chromosome 7"/>
</dbReference>
<comment type="caution">
    <text evidence="1">The sequence shown here is derived from an EMBL/GenBank/DDBJ whole genome shotgun (WGS) entry which is preliminary data.</text>
</comment>
<sequence>MAMAMRAAAAAGLGGLSLRGLLFSTLTSTSPFILRRLIKTLRQALCLWHQTRSTTEGLQDAFSKFGDVVHCFVGDHVSGYSNGFGFVRYATREDLCEGIKGMDGKVSFWVDEYARPRPQPSQFKNNAGSQPPGHGSPYGRQ</sequence>
<evidence type="ECO:0000313" key="1">
    <source>
        <dbReference type="EMBL" id="KAI8007839.1"/>
    </source>
</evidence>
<keyword evidence="2" id="KW-1185">Reference proteome</keyword>
<gene>
    <name evidence="1" type="ORF">LOK49_LG07G03260</name>
</gene>
<reference evidence="1 2" key="1">
    <citation type="journal article" date="2022" name="Plant J.">
        <title>Chromosome-level genome of Camellia lanceoleosa provides a valuable resource for understanding genome evolution and self-incompatibility.</title>
        <authorList>
            <person name="Gong W."/>
            <person name="Xiao S."/>
            <person name="Wang L."/>
            <person name="Liao Z."/>
            <person name="Chang Y."/>
            <person name="Mo W."/>
            <person name="Hu G."/>
            <person name="Li W."/>
            <person name="Zhao G."/>
            <person name="Zhu H."/>
            <person name="Hu X."/>
            <person name="Ji K."/>
            <person name="Xiang X."/>
            <person name="Song Q."/>
            <person name="Yuan D."/>
            <person name="Jin S."/>
            <person name="Zhang L."/>
        </authorList>
    </citation>
    <scope>NUCLEOTIDE SEQUENCE [LARGE SCALE GENOMIC DNA]</scope>
    <source>
        <strain evidence="1">SQ_2022a</strain>
    </source>
</reference>
<organism evidence="1 2">
    <name type="scientific">Camellia lanceoleosa</name>
    <dbReference type="NCBI Taxonomy" id="1840588"/>
    <lineage>
        <taxon>Eukaryota</taxon>
        <taxon>Viridiplantae</taxon>
        <taxon>Streptophyta</taxon>
        <taxon>Embryophyta</taxon>
        <taxon>Tracheophyta</taxon>
        <taxon>Spermatophyta</taxon>
        <taxon>Magnoliopsida</taxon>
        <taxon>eudicotyledons</taxon>
        <taxon>Gunneridae</taxon>
        <taxon>Pentapetalae</taxon>
        <taxon>asterids</taxon>
        <taxon>Ericales</taxon>
        <taxon>Theaceae</taxon>
        <taxon>Camellia</taxon>
    </lineage>
</organism>
<accession>A0ACC0H4C6</accession>
<dbReference type="EMBL" id="CM045764">
    <property type="protein sequence ID" value="KAI8007839.1"/>
    <property type="molecule type" value="Genomic_DNA"/>
</dbReference>
<name>A0ACC0H4C6_9ERIC</name>
<protein>
    <submittedName>
        <fullName evidence="1">Uncharacterized protein</fullName>
    </submittedName>
</protein>
<proteinExistence type="predicted"/>